<dbReference type="InterPro" id="IPR009045">
    <property type="entry name" value="Zn_M74/Hedgehog-like"/>
</dbReference>
<comment type="caution">
    <text evidence="2">The sequence shown here is derived from an EMBL/GenBank/DDBJ whole genome shotgun (WGS) entry which is preliminary data.</text>
</comment>
<name>A0A0G0K2J5_9BACT</name>
<dbReference type="AlphaFoldDB" id="A0A0G0K2J5"/>
<proteinExistence type="predicted"/>
<sequence length="110" mass="12357">MYKYFKESELKNLDPKLCKMLDKARGFASVPFKITSGYRTPEKNKDVGGVKDSSHTQGLAVDLLVRDSTSGGKILLGLAKAGFKRFGFYKDGHIHVDIDKEKPSPCYWIK</sequence>
<gene>
    <name evidence="2" type="ORF">US50_C0034G0007</name>
</gene>
<reference evidence="2 3" key="1">
    <citation type="journal article" date="2015" name="Nature">
        <title>rRNA introns, odd ribosomes, and small enigmatic genomes across a large radiation of phyla.</title>
        <authorList>
            <person name="Brown C.T."/>
            <person name="Hug L.A."/>
            <person name="Thomas B.C."/>
            <person name="Sharon I."/>
            <person name="Castelle C.J."/>
            <person name="Singh A."/>
            <person name="Wilkins M.J."/>
            <person name="Williams K.H."/>
            <person name="Banfield J.F."/>
        </authorList>
    </citation>
    <scope>NUCLEOTIDE SEQUENCE [LARGE SCALE GENOMIC DNA]</scope>
</reference>
<evidence type="ECO:0000313" key="2">
    <source>
        <dbReference type="EMBL" id="KKQ34866.1"/>
    </source>
</evidence>
<dbReference type="Proteomes" id="UP000033876">
    <property type="component" value="Unassembled WGS sequence"/>
</dbReference>
<dbReference type="SUPFAM" id="SSF55166">
    <property type="entry name" value="Hedgehog/DD-peptidase"/>
    <property type="match status" value="1"/>
</dbReference>
<evidence type="ECO:0000259" key="1">
    <source>
        <dbReference type="Pfam" id="PF08291"/>
    </source>
</evidence>
<dbReference type="Gene3D" id="3.30.1380.10">
    <property type="match status" value="1"/>
</dbReference>
<dbReference type="Pfam" id="PF08291">
    <property type="entry name" value="Peptidase_M15_3"/>
    <property type="match status" value="1"/>
</dbReference>
<accession>A0A0G0K2J5</accession>
<evidence type="ECO:0000313" key="3">
    <source>
        <dbReference type="Proteomes" id="UP000033876"/>
    </source>
</evidence>
<feature type="domain" description="Peptidase M15A C-terminal" evidence="1">
    <location>
        <begin position="14"/>
        <end position="97"/>
    </location>
</feature>
<protein>
    <recommendedName>
        <fullName evidence="1">Peptidase M15A C-terminal domain-containing protein</fullName>
    </recommendedName>
</protein>
<dbReference type="EMBL" id="LBTF01000034">
    <property type="protein sequence ID" value="KKQ34866.1"/>
    <property type="molecule type" value="Genomic_DNA"/>
</dbReference>
<organism evidence="2 3">
    <name type="scientific">Candidatus Nomurabacteria bacterium GW2011_GWB1_37_5</name>
    <dbReference type="NCBI Taxonomy" id="1618742"/>
    <lineage>
        <taxon>Bacteria</taxon>
        <taxon>Candidatus Nomuraibacteriota</taxon>
    </lineage>
</organism>
<dbReference type="InterPro" id="IPR013230">
    <property type="entry name" value="Peptidase_M15A_C"/>
</dbReference>